<feature type="compositionally biased region" description="Pro residues" evidence="1">
    <location>
        <begin position="116"/>
        <end position="144"/>
    </location>
</feature>
<evidence type="ECO:0000256" key="1">
    <source>
        <dbReference type="SAM" id="MobiDB-lite"/>
    </source>
</evidence>
<name>A0A1Y2IXQ5_TRAC3</name>
<dbReference type="AlphaFoldDB" id="A0A1Y2IXQ5"/>
<sequence length="144" mass="14471">MTVLPFALVLLSFTLNANAAAAADFRSSSTHRAARIAGGAIAGIVIGSIVFLLLICLCLALCLRRRRRAGGTMPFSRFGGNAGGQEAGYGPGPGTQGGWNQSAQSAYGGGGQYQPPQGPPPGGAPQPGGFAPPPGPPPPVYARK</sequence>
<evidence type="ECO:0000313" key="5">
    <source>
        <dbReference type="Proteomes" id="UP000193067"/>
    </source>
</evidence>
<reference evidence="4 5" key="1">
    <citation type="journal article" date="2015" name="Biotechnol. Biofuels">
        <title>Enhanced degradation of softwood versus hardwood by the white-rot fungus Pycnoporus coccineus.</title>
        <authorList>
            <person name="Couturier M."/>
            <person name="Navarro D."/>
            <person name="Chevret D."/>
            <person name="Henrissat B."/>
            <person name="Piumi F."/>
            <person name="Ruiz-Duenas F.J."/>
            <person name="Martinez A.T."/>
            <person name="Grigoriev I.V."/>
            <person name="Riley R."/>
            <person name="Lipzen A."/>
            <person name="Berrin J.G."/>
            <person name="Master E.R."/>
            <person name="Rosso M.N."/>
        </authorList>
    </citation>
    <scope>NUCLEOTIDE SEQUENCE [LARGE SCALE GENOMIC DNA]</scope>
    <source>
        <strain evidence="4 5">BRFM310</strain>
    </source>
</reference>
<evidence type="ECO:0000256" key="3">
    <source>
        <dbReference type="SAM" id="SignalP"/>
    </source>
</evidence>
<dbReference type="Proteomes" id="UP000193067">
    <property type="component" value="Unassembled WGS sequence"/>
</dbReference>
<feature type="chain" id="PRO_5013208962" evidence="3">
    <location>
        <begin position="20"/>
        <end position="144"/>
    </location>
</feature>
<gene>
    <name evidence="4" type="ORF">PYCCODRAFT_1465321</name>
</gene>
<feature type="transmembrane region" description="Helical" evidence="2">
    <location>
        <begin position="38"/>
        <end position="63"/>
    </location>
</feature>
<dbReference type="EMBL" id="KZ084093">
    <property type="protein sequence ID" value="OSD05423.1"/>
    <property type="molecule type" value="Genomic_DNA"/>
</dbReference>
<evidence type="ECO:0000256" key="2">
    <source>
        <dbReference type="SAM" id="Phobius"/>
    </source>
</evidence>
<protein>
    <submittedName>
        <fullName evidence="4">Uncharacterized protein</fullName>
    </submittedName>
</protein>
<keyword evidence="5" id="KW-1185">Reference proteome</keyword>
<dbReference type="STRING" id="1353009.A0A1Y2IXQ5"/>
<proteinExistence type="predicted"/>
<organism evidence="4 5">
    <name type="scientific">Trametes coccinea (strain BRFM310)</name>
    <name type="common">Pycnoporus coccineus</name>
    <dbReference type="NCBI Taxonomy" id="1353009"/>
    <lineage>
        <taxon>Eukaryota</taxon>
        <taxon>Fungi</taxon>
        <taxon>Dikarya</taxon>
        <taxon>Basidiomycota</taxon>
        <taxon>Agaricomycotina</taxon>
        <taxon>Agaricomycetes</taxon>
        <taxon>Polyporales</taxon>
        <taxon>Polyporaceae</taxon>
        <taxon>Trametes</taxon>
    </lineage>
</organism>
<feature type="signal peptide" evidence="3">
    <location>
        <begin position="1"/>
        <end position="19"/>
    </location>
</feature>
<keyword evidence="3" id="KW-0732">Signal</keyword>
<evidence type="ECO:0000313" key="4">
    <source>
        <dbReference type="EMBL" id="OSD05423.1"/>
    </source>
</evidence>
<keyword evidence="2" id="KW-0472">Membrane</keyword>
<feature type="region of interest" description="Disordered" evidence="1">
    <location>
        <begin position="71"/>
        <end position="144"/>
    </location>
</feature>
<feature type="compositionally biased region" description="Gly residues" evidence="1">
    <location>
        <begin position="80"/>
        <end position="97"/>
    </location>
</feature>
<accession>A0A1Y2IXQ5</accession>
<keyword evidence="2" id="KW-0812">Transmembrane</keyword>
<keyword evidence="2" id="KW-1133">Transmembrane helix</keyword>